<gene>
    <name evidence="11" type="primary">GIP_109</name>
    <name evidence="11" type="ORF">AVEN_227730_1</name>
</gene>
<keyword evidence="8" id="KW-0548">Nucleotidyltransferase</keyword>
<keyword evidence="7" id="KW-0695">RNA-directed DNA polymerase</keyword>
<keyword evidence="6" id="KW-0229">DNA integration</keyword>
<keyword evidence="5" id="KW-0460">Magnesium</keyword>
<dbReference type="OrthoDB" id="7635139at2759"/>
<dbReference type="PANTHER" id="PTHR42648:SF11">
    <property type="entry name" value="TRANSPOSON TY4-P GAG-POL POLYPROTEIN"/>
    <property type="match status" value="1"/>
</dbReference>
<dbReference type="GO" id="GO:0015074">
    <property type="term" value="P:DNA integration"/>
    <property type="evidence" value="ECO:0007669"/>
    <property type="project" value="UniProtKB-KW"/>
</dbReference>
<evidence type="ECO:0000256" key="1">
    <source>
        <dbReference type="ARBA" id="ARBA00022722"/>
    </source>
</evidence>
<keyword evidence="4" id="KW-0378">Hydrolase</keyword>
<proteinExistence type="predicted"/>
<dbReference type="GO" id="GO:0016787">
    <property type="term" value="F:hydrolase activity"/>
    <property type="evidence" value="ECO:0007669"/>
    <property type="project" value="UniProtKB-KW"/>
</dbReference>
<dbReference type="InterPro" id="IPR057670">
    <property type="entry name" value="SH3_retrovirus"/>
</dbReference>
<evidence type="ECO:0000256" key="6">
    <source>
        <dbReference type="ARBA" id="ARBA00022908"/>
    </source>
</evidence>
<keyword evidence="8" id="KW-0239">DNA-directed DNA polymerase</keyword>
<feature type="domain" description="Retroviral polymerase SH3-like" evidence="10">
    <location>
        <begin position="53"/>
        <end position="113"/>
    </location>
</feature>
<sequence length="173" mass="20532">MLSKAGLPHKFWGEAVCTATYFNFLPTKPNKKTPYELWTNRKPDLSHIRILGCKAYAYVRKQKRGKLDDKAVEGVYLGYDNRSKGYRIYLGVNNTMISRTLKFEENYLPYDEKELKNQEENTKQLVKLDLGHEENQKMEEEYNERIKVNPCEDEEKVIHRKIINPEDQKEKQK</sequence>
<name>A0A4Y2KGA3_ARAVE</name>
<evidence type="ECO:0000256" key="7">
    <source>
        <dbReference type="ARBA" id="ARBA00022918"/>
    </source>
</evidence>
<dbReference type="EMBL" id="BGPR01004611">
    <property type="protein sequence ID" value="GBN01358.1"/>
    <property type="molecule type" value="Genomic_DNA"/>
</dbReference>
<dbReference type="GO" id="GO:0004519">
    <property type="term" value="F:endonuclease activity"/>
    <property type="evidence" value="ECO:0007669"/>
    <property type="project" value="UniProtKB-KW"/>
</dbReference>
<keyword evidence="12" id="KW-1185">Reference proteome</keyword>
<accession>A0A4Y2KGA3</accession>
<organism evidence="11 12">
    <name type="scientific">Araneus ventricosus</name>
    <name type="common">Orbweaver spider</name>
    <name type="synonym">Epeira ventricosa</name>
    <dbReference type="NCBI Taxonomy" id="182803"/>
    <lineage>
        <taxon>Eukaryota</taxon>
        <taxon>Metazoa</taxon>
        <taxon>Ecdysozoa</taxon>
        <taxon>Arthropoda</taxon>
        <taxon>Chelicerata</taxon>
        <taxon>Arachnida</taxon>
        <taxon>Araneae</taxon>
        <taxon>Araneomorphae</taxon>
        <taxon>Entelegynae</taxon>
        <taxon>Araneoidea</taxon>
        <taxon>Araneidae</taxon>
        <taxon>Araneus</taxon>
    </lineage>
</organism>
<dbReference type="GO" id="GO:0006310">
    <property type="term" value="P:DNA recombination"/>
    <property type="evidence" value="ECO:0007669"/>
    <property type="project" value="UniProtKB-KW"/>
</dbReference>
<dbReference type="GO" id="GO:0003887">
    <property type="term" value="F:DNA-directed DNA polymerase activity"/>
    <property type="evidence" value="ECO:0007669"/>
    <property type="project" value="UniProtKB-KW"/>
</dbReference>
<dbReference type="PANTHER" id="PTHR42648">
    <property type="entry name" value="TRANSPOSASE, PUTATIVE-RELATED"/>
    <property type="match status" value="1"/>
</dbReference>
<dbReference type="GO" id="GO:0046872">
    <property type="term" value="F:metal ion binding"/>
    <property type="evidence" value="ECO:0007669"/>
    <property type="project" value="UniProtKB-KW"/>
</dbReference>
<evidence type="ECO:0000313" key="12">
    <source>
        <dbReference type="Proteomes" id="UP000499080"/>
    </source>
</evidence>
<keyword evidence="9" id="KW-0233">DNA recombination</keyword>
<evidence type="ECO:0000313" key="11">
    <source>
        <dbReference type="EMBL" id="GBN01358.1"/>
    </source>
</evidence>
<keyword evidence="8" id="KW-0808">Transferase</keyword>
<dbReference type="Proteomes" id="UP000499080">
    <property type="component" value="Unassembled WGS sequence"/>
</dbReference>
<evidence type="ECO:0000259" key="10">
    <source>
        <dbReference type="Pfam" id="PF25597"/>
    </source>
</evidence>
<evidence type="ECO:0000256" key="3">
    <source>
        <dbReference type="ARBA" id="ARBA00022759"/>
    </source>
</evidence>
<evidence type="ECO:0000256" key="8">
    <source>
        <dbReference type="ARBA" id="ARBA00022932"/>
    </source>
</evidence>
<evidence type="ECO:0000256" key="2">
    <source>
        <dbReference type="ARBA" id="ARBA00022723"/>
    </source>
</evidence>
<keyword evidence="3" id="KW-0255">Endonuclease</keyword>
<dbReference type="GO" id="GO:0003964">
    <property type="term" value="F:RNA-directed DNA polymerase activity"/>
    <property type="evidence" value="ECO:0007669"/>
    <property type="project" value="UniProtKB-KW"/>
</dbReference>
<evidence type="ECO:0000256" key="5">
    <source>
        <dbReference type="ARBA" id="ARBA00022842"/>
    </source>
</evidence>
<dbReference type="InterPro" id="IPR039537">
    <property type="entry name" value="Retrotran_Ty1/copia-like"/>
</dbReference>
<keyword evidence="2" id="KW-0479">Metal-binding</keyword>
<dbReference type="AlphaFoldDB" id="A0A4Y2KGA3"/>
<evidence type="ECO:0000256" key="9">
    <source>
        <dbReference type="ARBA" id="ARBA00023172"/>
    </source>
</evidence>
<dbReference type="Pfam" id="PF25597">
    <property type="entry name" value="SH3_retrovirus"/>
    <property type="match status" value="1"/>
</dbReference>
<protein>
    <submittedName>
        <fullName evidence="11">Copia protein</fullName>
    </submittedName>
</protein>
<comment type="caution">
    <text evidence="11">The sequence shown here is derived from an EMBL/GenBank/DDBJ whole genome shotgun (WGS) entry which is preliminary data.</text>
</comment>
<reference evidence="11 12" key="1">
    <citation type="journal article" date="2019" name="Sci. Rep.">
        <title>Orb-weaving spider Araneus ventricosus genome elucidates the spidroin gene catalogue.</title>
        <authorList>
            <person name="Kono N."/>
            <person name="Nakamura H."/>
            <person name="Ohtoshi R."/>
            <person name="Moran D.A.P."/>
            <person name="Shinohara A."/>
            <person name="Yoshida Y."/>
            <person name="Fujiwara M."/>
            <person name="Mori M."/>
            <person name="Tomita M."/>
            <person name="Arakawa K."/>
        </authorList>
    </citation>
    <scope>NUCLEOTIDE SEQUENCE [LARGE SCALE GENOMIC DNA]</scope>
</reference>
<evidence type="ECO:0000256" key="4">
    <source>
        <dbReference type="ARBA" id="ARBA00022801"/>
    </source>
</evidence>
<keyword evidence="1" id="KW-0540">Nuclease</keyword>